<keyword evidence="5" id="KW-0443">Lipid metabolism</keyword>
<keyword evidence="10" id="KW-1185">Reference proteome</keyword>
<evidence type="ECO:0000313" key="9">
    <source>
        <dbReference type="EMBL" id="OQK15492.1"/>
    </source>
</evidence>
<name>A0A1V8M1T7_9GAMM</name>
<dbReference type="RefSeq" id="WP_080523738.1">
    <property type="nucleotide sequence ID" value="NZ_LPUF01000003.1"/>
</dbReference>
<evidence type="ECO:0000256" key="6">
    <source>
        <dbReference type="ARBA" id="ARBA00023136"/>
    </source>
</evidence>
<keyword evidence="4" id="KW-0560">Oxidoreductase</keyword>
<evidence type="ECO:0000256" key="5">
    <source>
        <dbReference type="ARBA" id="ARBA00023098"/>
    </source>
</evidence>
<protein>
    <recommendedName>
        <fullName evidence="8">Fatty acid hydroxylase domain-containing protein</fullName>
    </recommendedName>
</protein>
<evidence type="ECO:0000256" key="2">
    <source>
        <dbReference type="ARBA" id="ARBA00022692"/>
    </source>
</evidence>
<comment type="subcellular location">
    <subcellularLocation>
        <location evidence="1">Endomembrane system</location>
        <topology evidence="1">Multi-pass membrane protein</topology>
    </subcellularLocation>
</comment>
<dbReference type="OrthoDB" id="9770329at2"/>
<dbReference type="GO" id="GO:0050479">
    <property type="term" value="F:glyceryl-ether monooxygenase activity"/>
    <property type="evidence" value="ECO:0007669"/>
    <property type="project" value="TreeGrafter"/>
</dbReference>
<keyword evidence="2 7" id="KW-0812">Transmembrane</keyword>
<evidence type="ECO:0000313" key="10">
    <source>
        <dbReference type="Proteomes" id="UP000191980"/>
    </source>
</evidence>
<proteinExistence type="predicted"/>
<dbReference type="EMBL" id="LPUF01000003">
    <property type="protein sequence ID" value="OQK15492.1"/>
    <property type="molecule type" value="Genomic_DNA"/>
</dbReference>
<dbReference type="Pfam" id="PF04116">
    <property type="entry name" value="FA_hydroxylase"/>
    <property type="match status" value="1"/>
</dbReference>
<feature type="transmembrane region" description="Helical" evidence="7">
    <location>
        <begin position="149"/>
        <end position="167"/>
    </location>
</feature>
<dbReference type="GO" id="GO:0006643">
    <property type="term" value="P:membrane lipid metabolic process"/>
    <property type="evidence" value="ECO:0007669"/>
    <property type="project" value="TreeGrafter"/>
</dbReference>
<feature type="domain" description="Fatty acid hydroxylase" evidence="8">
    <location>
        <begin position="105"/>
        <end position="239"/>
    </location>
</feature>
<evidence type="ECO:0000256" key="3">
    <source>
        <dbReference type="ARBA" id="ARBA00022989"/>
    </source>
</evidence>
<dbReference type="GO" id="GO:0008610">
    <property type="term" value="P:lipid biosynthetic process"/>
    <property type="evidence" value="ECO:0007669"/>
    <property type="project" value="InterPro"/>
</dbReference>
<evidence type="ECO:0000259" key="8">
    <source>
        <dbReference type="Pfam" id="PF04116"/>
    </source>
</evidence>
<dbReference type="GO" id="GO:0016020">
    <property type="term" value="C:membrane"/>
    <property type="evidence" value="ECO:0007669"/>
    <property type="project" value="GOC"/>
</dbReference>
<dbReference type="InterPro" id="IPR006694">
    <property type="entry name" value="Fatty_acid_hydroxylase"/>
</dbReference>
<gene>
    <name evidence="9" type="ORF">AU255_14790</name>
</gene>
<dbReference type="PANTHER" id="PTHR21624:SF1">
    <property type="entry name" value="ALKYLGLYCEROL MONOOXYGENASE"/>
    <property type="match status" value="1"/>
</dbReference>
<dbReference type="Pfam" id="PF11154">
    <property type="entry name" value="DUF2934"/>
    <property type="match status" value="1"/>
</dbReference>
<evidence type="ECO:0000256" key="1">
    <source>
        <dbReference type="ARBA" id="ARBA00004127"/>
    </source>
</evidence>
<organism evidence="9 10">
    <name type="scientific">Methyloprofundus sedimenti</name>
    <dbReference type="NCBI Taxonomy" id="1420851"/>
    <lineage>
        <taxon>Bacteria</taxon>
        <taxon>Pseudomonadati</taxon>
        <taxon>Pseudomonadota</taxon>
        <taxon>Gammaproteobacteria</taxon>
        <taxon>Methylococcales</taxon>
        <taxon>Methylococcaceae</taxon>
        <taxon>Methyloprofundus</taxon>
    </lineage>
</organism>
<evidence type="ECO:0000256" key="4">
    <source>
        <dbReference type="ARBA" id="ARBA00023002"/>
    </source>
</evidence>
<keyword evidence="6 7" id="KW-0472">Membrane</keyword>
<keyword evidence="3 7" id="KW-1133">Transmembrane helix</keyword>
<dbReference type="AlphaFoldDB" id="A0A1V8M1T7"/>
<dbReference type="GO" id="GO:0005506">
    <property type="term" value="F:iron ion binding"/>
    <property type="evidence" value="ECO:0007669"/>
    <property type="project" value="InterPro"/>
</dbReference>
<dbReference type="InterPro" id="IPR051689">
    <property type="entry name" value="Sterol_desaturase/TMEM195"/>
</dbReference>
<dbReference type="STRING" id="1420851.AU255_14790"/>
<feature type="transmembrane region" description="Helical" evidence="7">
    <location>
        <begin position="60"/>
        <end position="84"/>
    </location>
</feature>
<feature type="transmembrane region" description="Helical" evidence="7">
    <location>
        <begin position="28"/>
        <end position="48"/>
    </location>
</feature>
<reference evidence="9 10" key="1">
    <citation type="submission" date="2015-12" db="EMBL/GenBank/DDBJ databases">
        <authorList>
            <person name="Shamseldin A."/>
            <person name="Moawad H."/>
            <person name="Abd El-Rahim W.M."/>
            <person name="Sadowsky M.J."/>
        </authorList>
    </citation>
    <scope>NUCLEOTIDE SEQUENCE [LARGE SCALE GENOMIC DNA]</scope>
    <source>
        <strain evidence="9 10">WF1</strain>
    </source>
</reference>
<evidence type="ECO:0000256" key="7">
    <source>
        <dbReference type="SAM" id="Phobius"/>
    </source>
</evidence>
<dbReference type="Proteomes" id="UP000191980">
    <property type="component" value="Unassembled WGS sequence"/>
</dbReference>
<accession>A0A1V8M1T7</accession>
<comment type="caution">
    <text evidence="9">The sequence shown here is derived from an EMBL/GenBank/DDBJ whole genome shotgun (WGS) entry which is preliminary data.</text>
</comment>
<sequence length="378" mass="44050">MLNDFISGLTSMIILYQEWLNFLGGIDIPIIIFLILVTLMFVEMILVVCLESRTRMIQSYITNMATFVFNSLILSILSISSLLVLAESYQHNGLLSAYNQQDKLLFAFILFDLTLYLWHKANHKFDCLWWFHKVHHCDKSMNSTTAFRVHFIEVILSILVKALFIFITGIEASLVAICEGVSTLFVIFHHLNLPIRGEKWFKWLFIVPSLHRVHHSSLRKEHDSNYGAVFSIWDRLFRTLKETRPDEIGLINVKTLSFFELLKFGLLPDISSLASDSGKMPKPENINWMVAEAAYYFAEHRGFASGFDQLDWYKAEQQIRESIEMQKIHHVREYTEMQKIREPHFDFFKQIGHALVAFNNHITLQQKDQNQGHQGITS</sequence>
<feature type="transmembrane region" description="Helical" evidence="7">
    <location>
        <begin position="104"/>
        <end position="119"/>
    </location>
</feature>
<dbReference type="InterPro" id="IPR021327">
    <property type="entry name" value="DUF2934"/>
</dbReference>
<dbReference type="PANTHER" id="PTHR21624">
    <property type="entry name" value="STEROL DESATURASE-RELATED PROTEIN"/>
    <property type="match status" value="1"/>
</dbReference>
<dbReference type="GO" id="GO:0012505">
    <property type="term" value="C:endomembrane system"/>
    <property type="evidence" value="ECO:0007669"/>
    <property type="project" value="UniProtKB-SubCell"/>
</dbReference>